<keyword evidence="4" id="KW-0067">ATP-binding</keyword>
<reference evidence="6" key="2">
    <citation type="submission" date="2024-01" db="EMBL/GenBank/DDBJ databases">
        <title>Draft genome sequence of Lactobacillus amylovorus strain TKL145.</title>
        <authorList>
            <person name="Tohno M."/>
            <person name="Tanizawa Y."/>
        </authorList>
    </citation>
    <scope>NUCLEOTIDE SEQUENCE [LARGE SCALE GENOMIC DNA]</scope>
    <source>
        <strain evidence="6">TKL145</strain>
    </source>
</reference>
<dbReference type="PANTHER" id="PTHR42711:SF5">
    <property type="entry name" value="ABC TRANSPORTER ATP-BINDING PROTEIN NATA"/>
    <property type="match status" value="1"/>
</dbReference>
<evidence type="ECO:0000256" key="4">
    <source>
        <dbReference type="ARBA" id="ARBA00022840"/>
    </source>
</evidence>
<dbReference type="GO" id="GO:0005524">
    <property type="term" value="F:ATP binding"/>
    <property type="evidence" value="ECO:0007669"/>
    <property type="project" value="UniProtKB-KW"/>
</dbReference>
<dbReference type="AlphaFoldDB" id="A0ABC9VKR4"/>
<sequence length="100" mass="11055">MILDEPTLGLDLASTKIMTNMLKQLASHGIGILVTTHQLDFAQKVANKILLINHGQLVFSGNVKASLARLNQRTVFEVQFSRKITTAEKEKVMSYCIVGI</sequence>
<keyword evidence="2" id="KW-0813">Transport</keyword>
<protein>
    <submittedName>
        <fullName evidence="5">Uncharacterized protein</fullName>
    </submittedName>
</protein>
<name>A0ABC9VKR4_LACAM</name>
<dbReference type="InterPro" id="IPR050763">
    <property type="entry name" value="ABC_transporter_ATP-binding"/>
</dbReference>
<dbReference type="SUPFAM" id="SSF52540">
    <property type="entry name" value="P-loop containing nucleoside triphosphate hydrolases"/>
    <property type="match status" value="1"/>
</dbReference>
<dbReference type="PANTHER" id="PTHR42711">
    <property type="entry name" value="ABC TRANSPORTER ATP-BINDING PROTEIN"/>
    <property type="match status" value="1"/>
</dbReference>
<accession>A0ABC9VKR4</accession>
<proteinExistence type="inferred from homology"/>
<evidence type="ECO:0000313" key="5">
    <source>
        <dbReference type="EMBL" id="GAA0041825.1"/>
    </source>
</evidence>
<comment type="caution">
    <text evidence="5">The sequence shown here is derived from an EMBL/GenBank/DDBJ whole genome shotgun (WGS) entry which is preliminary data.</text>
</comment>
<evidence type="ECO:0000256" key="1">
    <source>
        <dbReference type="ARBA" id="ARBA00005417"/>
    </source>
</evidence>
<dbReference type="EMBL" id="BAAAAK010000001">
    <property type="protein sequence ID" value="GAA0041825.1"/>
    <property type="molecule type" value="Genomic_DNA"/>
</dbReference>
<reference evidence="5 6" key="1">
    <citation type="journal article" date="2024" name="Int. J. Syst. Evol. Microbiol.">
        <title>Proposal of Lactobacillus amylovorus subsp. animalis subsp. nov. and an emended description of Lactobacillus amylovorus.</title>
        <authorList>
            <person name="Yamane K."/>
            <person name="Tanizawa Y."/>
            <person name="Kobayashi H."/>
            <person name="Kamizono T."/>
            <person name="Kojima Y."/>
            <person name="Takagi H."/>
            <person name="Tohno M."/>
        </authorList>
    </citation>
    <scope>NUCLEOTIDE SEQUENCE [LARGE SCALE GENOMIC DNA]</scope>
    <source>
        <strain evidence="5 6">TKL145</strain>
    </source>
</reference>
<organism evidence="5 6">
    <name type="scientific">Lactobacillus amylovorus subsp. animalium</name>
    <dbReference type="NCBI Taxonomy" id="3378536"/>
    <lineage>
        <taxon>Bacteria</taxon>
        <taxon>Bacillati</taxon>
        <taxon>Bacillota</taxon>
        <taxon>Bacilli</taxon>
        <taxon>Lactobacillales</taxon>
        <taxon>Lactobacillaceae</taxon>
        <taxon>Lactobacillus</taxon>
    </lineage>
</organism>
<dbReference type="Proteomes" id="UP001437574">
    <property type="component" value="Unassembled WGS sequence"/>
</dbReference>
<evidence type="ECO:0000313" key="6">
    <source>
        <dbReference type="Proteomes" id="UP001437574"/>
    </source>
</evidence>
<comment type="similarity">
    <text evidence="1">Belongs to the ABC transporter superfamily.</text>
</comment>
<gene>
    <name evidence="5" type="ORF">LATKL145_02350</name>
</gene>
<dbReference type="Gene3D" id="3.40.50.300">
    <property type="entry name" value="P-loop containing nucleotide triphosphate hydrolases"/>
    <property type="match status" value="1"/>
</dbReference>
<dbReference type="InterPro" id="IPR027417">
    <property type="entry name" value="P-loop_NTPase"/>
</dbReference>
<evidence type="ECO:0000256" key="2">
    <source>
        <dbReference type="ARBA" id="ARBA00022448"/>
    </source>
</evidence>
<keyword evidence="3" id="KW-0547">Nucleotide-binding</keyword>
<evidence type="ECO:0000256" key="3">
    <source>
        <dbReference type="ARBA" id="ARBA00022741"/>
    </source>
</evidence>